<evidence type="ECO:0000259" key="1">
    <source>
        <dbReference type="Pfam" id="PF10276"/>
    </source>
</evidence>
<keyword evidence="2" id="KW-0479">Metal-binding</keyword>
<comment type="caution">
    <text evidence="2">The sequence shown here is derived from an EMBL/GenBank/DDBJ whole genome shotgun (WGS) entry which is preliminary data.</text>
</comment>
<protein>
    <submittedName>
        <fullName evidence="2">Zinc-finger domain-containing protein</fullName>
    </submittedName>
</protein>
<dbReference type="EMBL" id="QFFI01000004">
    <property type="protein sequence ID" value="PWG64984.1"/>
    <property type="molecule type" value="Genomic_DNA"/>
</dbReference>
<dbReference type="OrthoDB" id="9806844at2"/>
<organism evidence="2 3">
    <name type="scientific">Sediminicurvatus halobius</name>
    <dbReference type="NCBI Taxonomy" id="2182432"/>
    <lineage>
        <taxon>Bacteria</taxon>
        <taxon>Pseudomonadati</taxon>
        <taxon>Pseudomonadota</taxon>
        <taxon>Gammaproteobacteria</taxon>
        <taxon>Chromatiales</taxon>
        <taxon>Ectothiorhodospiraceae</taxon>
        <taxon>Sediminicurvatus</taxon>
    </lineage>
</organism>
<sequence length="84" mass="9770">MPDPQTHDRKDLIQPNAEHRYEVTVDDLPLSCPMPGMYLWNSHPKVYIPIHKTGEGKCPYCGAEYTLRDFDPKDPALAEHHRRE</sequence>
<feature type="domain" description="Zinc finger CHCC-type" evidence="1">
    <location>
        <begin position="42"/>
        <end position="65"/>
    </location>
</feature>
<accession>A0A2U2N7L3</accession>
<gene>
    <name evidence="2" type="ORF">DEM34_03675</name>
</gene>
<dbReference type="Pfam" id="PF10276">
    <property type="entry name" value="zf-CHCC"/>
    <property type="match status" value="1"/>
</dbReference>
<dbReference type="AlphaFoldDB" id="A0A2U2N7L3"/>
<dbReference type="Gene3D" id="2.60.260.40">
    <property type="entry name" value="q5lls5 like domains"/>
    <property type="match status" value="1"/>
</dbReference>
<keyword evidence="2" id="KW-0863">Zinc-finger</keyword>
<reference evidence="2 3" key="1">
    <citation type="submission" date="2018-05" db="EMBL/GenBank/DDBJ databases">
        <title>Spiribacter halobius sp. nov., a moderately halophilic bacterium isolated from marine solar saltern.</title>
        <authorList>
            <person name="Zheng W.-S."/>
            <person name="Lu D.-C."/>
            <person name="Du Z.-J."/>
        </authorList>
    </citation>
    <scope>NUCLEOTIDE SEQUENCE [LARGE SCALE GENOMIC DNA]</scope>
    <source>
        <strain evidence="2 3">E85</strain>
    </source>
</reference>
<dbReference type="RefSeq" id="WP_109676531.1">
    <property type="nucleotide sequence ID" value="NZ_CP086615.1"/>
</dbReference>
<keyword evidence="2" id="KW-0862">Zinc</keyword>
<evidence type="ECO:0000313" key="3">
    <source>
        <dbReference type="Proteomes" id="UP000245474"/>
    </source>
</evidence>
<dbReference type="Proteomes" id="UP000245474">
    <property type="component" value="Unassembled WGS sequence"/>
</dbReference>
<name>A0A2U2N7L3_9GAMM</name>
<dbReference type="GO" id="GO:0008270">
    <property type="term" value="F:zinc ion binding"/>
    <property type="evidence" value="ECO:0007669"/>
    <property type="project" value="UniProtKB-KW"/>
</dbReference>
<proteinExistence type="predicted"/>
<keyword evidence="3" id="KW-1185">Reference proteome</keyword>
<evidence type="ECO:0000313" key="2">
    <source>
        <dbReference type="EMBL" id="PWG64984.1"/>
    </source>
</evidence>
<dbReference type="InterPro" id="IPR019401">
    <property type="entry name" value="Znf_CHCC"/>
</dbReference>